<sequence>MITWWNYQWLLFYFIFGQLNVYYVTSAWPSLNVSKIQLLGLFDNISNTSESNKLCVHSRAMFKAAILLSQKYNIRIEEQLIGWQSAETDGDIIDPLSKTCQILSYSLHKTIVIKTLYMKQT</sequence>
<protein>
    <submittedName>
        <fullName evidence="2">Uncharacterized protein</fullName>
    </submittedName>
</protein>
<gene>
    <name evidence="2" type="ORF">SEV965_LOCUS13762</name>
</gene>
<evidence type="ECO:0000313" key="3">
    <source>
        <dbReference type="Proteomes" id="UP000663889"/>
    </source>
</evidence>
<evidence type="ECO:0000256" key="1">
    <source>
        <dbReference type="SAM" id="Phobius"/>
    </source>
</evidence>
<keyword evidence="1" id="KW-0472">Membrane</keyword>
<proteinExistence type="predicted"/>
<name>A0A814L093_9BILA</name>
<dbReference type="Proteomes" id="UP000663889">
    <property type="component" value="Unassembled WGS sequence"/>
</dbReference>
<dbReference type="AlphaFoldDB" id="A0A814L093"/>
<keyword evidence="1" id="KW-0812">Transmembrane</keyword>
<evidence type="ECO:0000313" key="2">
    <source>
        <dbReference type="EMBL" id="CAF1059275.1"/>
    </source>
</evidence>
<reference evidence="2" key="1">
    <citation type="submission" date="2021-02" db="EMBL/GenBank/DDBJ databases">
        <authorList>
            <person name="Nowell W R."/>
        </authorList>
    </citation>
    <scope>NUCLEOTIDE SEQUENCE</scope>
</reference>
<organism evidence="2 3">
    <name type="scientific">Rotaria sordida</name>
    <dbReference type="NCBI Taxonomy" id="392033"/>
    <lineage>
        <taxon>Eukaryota</taxon>
        <taxon>Metazoa</taxon>
        <taxon>Spiralia</taxon>
        <taxon>Gnathifera</taxon>
        <taxon>Rotifera</taxon>
        <taxon>Eurotatoria</taxon>
        <taxon>Bdelloidea</taxon>
        <taxon>Philodinida</taxon>
        <taxon>Philodinidae</taxon>
        <taxon>Rotaria</taxon>
    </lineage>
</organism>
<feature type="transmembrane region" description="Helical" evidence="1">
    <location>
        <begin position="6"/>
        <end position="25"/>
    </location>
</feature>
<keyword evidence="1" id="KW-1133">Transmembrane helix</keyword>
<comment type="caution">
    <text evidence="2">The sequence shown here is derived from an EMBL/GenBank/DDBJ whole genome shotgun (WGS) entry which is preliminary data.</text>
</comment>
<accession>A0A814L093</accession>
<dbReference type="EMBL" id="CAJNOU010000661">
    <property type="protein sequence ID" value="CAF1059275.1"/>
    <property type="molecule type" value="Genomic_DNA"/>
</dbReference>